<accession>A0A5C8HK17</accession>
<protein>
    <recommendedName>
        <fullName evidence="4">Arylsulfatase</fullName>
    </recommendedName>
</protein>
<evidence type="ECO:0000256" key="1">
    <source>
        <dbReference type="SAM" id="SignalP"/>
    </source>
</evidence>
<name>A0A5C8HK17_9MICO</name>
<feature type="chain" id="PRO_5038721680" description="Arylsulfatase" evidence="1">
    <location>
        <begin position="23"/>
        <end position="222"/>
    </location>
</feature>
<gene>
    <name evidence="2" type="ORF">FVP60_12465</name>
</gene>
<feature type="signal peptide" evidence="1">
    <location>
        <begin position="1"/>
        <end position="22"/>
    </location>
</feature>
<proteinExistence type="predicted"/>
<organism evidence="2 3">
    <name type="scientific">Microbacterium mitrae</name>
    <dbReference type="NCBI Taxonomy" id="664640"/>
    <lineage>
        <taxon>Bacteria</taxon>
        <taxon>Bacillati</taxon>
        <taxon>Actinomycetota</taxon>
        <taxon>Actinomycetes</taxon>
        <taxon>Micrococcales</taxon>
        <taxon>Microbacteriaceae</taxon>
        <taxon>Microbacterium</taxon>
    </lineage>
</organism>
<dbReference type="EMBL" id="VRSW01000006">
    <property type="protein sequence ID" value="TXK02689.1"/>
    <property type="molecule type" value="Genomic_DNA"/>
</dbReference>
<evidence type="ECO:0000313" key="2">
    <source>
        <dbReference type="EMBL" id="TXK02689.1"/>
    </source>
</evidence>
<reference evidence="2 3" key="1">
    <citation type="submission" date="2019-08" db="EMBL/GenBank/DDBJ databases">
        <authorList>
            <person name="Dong K."/>
        </authorList>
    </citation>
    <scope>NUCLEOTIDE SEQUENCE [LARGE SCALE GENOMIC DNA]</scope>
    <source>
        <strain evidence="2 3">M4-8</strain>
    </source>
</reference>
<dbReference type="Proteomes" id="UP000321196">
    <property type="component" value="Unassembled WGS sequence"/>
</dbReference>
<comment type="caution">
    <text evidence="2">The sequence shown here is derived from an EMBL/GenBank/DDBJ whole genome shotgun (WGS) entry which is preliminary data.</text>
</comment>
<dbReference type="OrthoDB" id="3531441at2"/>
<evidence type="ECO:0000313" key="3">
    <source>
        <dbReference type="Proteomes" id="UP000321196"/>
    </source>
</evidence>
<dbReference type="AlphaFoldDB" id="A0A5C8HK17"/>
<sequence length="222" mass="22582">MNDVKIALISATPLAIAPAASAVGAVFPNSTVWNLLDDRLLADLGQQGEMTAPLAARMDTLIDSAIAGGADGVLLTCSQYGVRADHRDLAADGVVVFSADGPLFDKTVSLSPANVLLVASLESAAADSSARLEAAFAAANKTTSIRSVVVPAAAKPLATDELADHLAAAIAEVTEPYDVVVLAQYSLAPAAEALRTRITVPVLDGPSVAAASLRDVIEASPR</sequence>
<keyword evidence="1" id="KW-0732">Signal</keyword>
<evidence type="ECO:0008006" key="4">
    <source>
        <dbReference type="Google" id="ProtNLM"/>
    </source>
</evidence>
<dbReference type="RefSeq" id="WP_147826623.1">
    <property type="nucleotide sequence ID" value="NZ_BAAARG010000005.1"/>
</dbReference>
<keyword evidence="3" id="KW-1185">Reference proteome</keyword>